<evidence type="ECO:0000256" key="1">
    <source>
        <dbReference type="ARBA" id="ARBA00004370"/>
    </source>
</evidence>
<keyword evidence="5" id="KW-0479">Metal-binding</keyword>
<dbReference type="GO" id="GO:0016020">
    <property type="term" value="C:membrane"/>
    <property type="evidence" value="ECO:0007669"/>
    <property type="project" value="UniProtKB-SubCell"/>
</dbReference>
<dbReference type="GeneID" id="73471677"/>
<evidence type="ECO:0000256" key="8">
    <source>
        <dbReference type="ARBA" id="ARBA00022919"/>
    </source>
</evidence>
<organism evidence="12 13">
    <name type="scientific">[Candida] subhashii</name>
    <dbReference type="NCBI Taxonomy" id="561895"/>
    <lineage>
        <taxon>Eukaryota</taxon>
        <taxon>Fungi</taxon>
        <taxon>Dikarya</taxon>
        <taxon>Ascomycota</taxon>
        <taxon>Saccharomycotina</taxon>
        <taxon>Pichiomycetes</taxon>
        <taxon>Debaryomycetaceae</taxon>
        <taxon>Spathaspora</taxon>
    </lineage>
</organism>
<evidence type="ECO:0000313" key="13">
    <source>
        <dbReference type="Proteomes" id="UP000694255"/>
    </source>
</evidence>
<comment type="similarity">
    <text evidence="4">Belongs to the neutral sphingomyelinase family.</text>
</comment>
<evidence type="ECO:0000256" key="3">
    <source>
        <dbReference type="ARBA" id="ARBA00004991"/>
    </source>
</evidence>
<keyword evidence="9 10" id="KW-0472">Membrane</keyword>
<keyword evidence="10" id="KW-1133">Transmembrane helix</keyword>
<dbReference type="AlphaFoldDB" id="A0A8J5UWH8"/>
<evidence type="ECO:0000256" key="7">
    <source>
        <dbReference type="ARBA" id="ARBA00022842"/>
    </source>
</evidence>
<accession>A0A8J5UWH8</accession>
<keyword evidence="8" id="KW-0746">Sphingolipid metabolism</keyword>
<dbReference type="GO" id="GO:0046872">
    <property type="term" value="F:metal ion binding"/>
    <property type="evidence" value="ECO:0007669"/>
    <property type="project" value="UniProtKB-KW"/>
</dbReference>
<evidence type="ECO:0000256" key="9">
    <source>
        <dbReference type="ARBA" id="ARBA00023136"/>
    </source>
</evidence>
<dbReference type="PANTHER" id="PTHR16320">
    <property type="entry name" value="SPHINGOMYELINASE FAMILY MEMBER"/>
    <property type="match status" value="1"/>
</dbReference>
<feature type="transmembrane region" description="Helical" evidence="10">
    <location>
        <begin position="388"/>
        <end position="411"/>
    </location>
</feature>
<dbReference type="GO" id="GO:0004767">
    <property type="term" value="F:sphingomyelin phosphodiesterase activity"/>
    <property type="evidence" value="ECO:0007669"/>
    <property type="project" value="InterPro"/>
</dbReference>
<proteinExistence type="inferred from homology"/>
<comment type="pathway">
    <text evidence="2">Lipid metabolism; sphingolipid metabolism.</text>
</comment>
<evidence type="ECO:0000259" key="11">
    <source>
        <dbReference type="Pfam" id="PF03372"/>
    </source>
</evidence>
<dbReference type="Proteomes" id="UP000694255">
    <property type="component" value="Unassembled WGS sequence"/>
</dbReference>
<sequence>MSTNSTLINEKVLSNKQPSVKLLTFNTWGLKYISKYRRERLKAIADSLAHPRDPDEDYDIVALQEVWCEEDWDYFNQVCKLRYPYRRVFKAGIVSGPGLAILSKIPITETFLYRFPINGRPSAFFRGDWFVGKSIAVTLLQPHTKNSLPIAILNSHMHAPYAQTGDASYSTHRACQAWDFAKLVKMLRRGGYAVIQVGDLNSKPNSLPYKLFTIEGGLTDSWNVLHGQGHGLDIASLNPEDQILQAGATCNSILNTWRLNSKPWEACRLDYALIDADNIVPLNASVKFTGRLPPPYNCSYSDHFGYSTELLINSQDQYVPPSMNEFDTFDDKEMLYREVLAEINDYQTHTIPFQAGWRKAHFIISCLLIVLFHVLVAFVTGWGAPWAAVLFLFITSIVAVSGCINGLIWFCGIRSESRALSEVMLQVEDAYTFLKKQ</sequence>
<keyword evidence="10" id="KW-0812">Transmembrane</keyword>
<keyword evidence="13" id="KW-1185">Reference proteome</keyword>
<dbReference type="Pfam" id="PF03372">
    <property type="entry name" value="Exo_endo_phos"/>
    <property type="match status" value="1"/>
</dbReference>
<dbReference type="GO" id="GO:0006665">
    <property type="term" value="P:sphingolipid metabolic process"/>
    <property type="evidence" value="ECO:0007669"/>
    <property type="project" value="UniProtKB-KW"/>
</dbReference>
<keyword evidence="7" id="KW-0460">Magnesium</keyword>
<dbReference type="PANTHER" id="PTHR16320:SF24">
    <property type="entry name" value="PHOSPHODIESTERASE, PUTATIVE-RELATED"/>
    <property type="match status" value="1"/>
</dbReference>
<evidence type="ECO:0000313" key="12">
    <source>
        <dbReference type="EMBL" id="KAG7661609.1"/>
    </source>
</evidence>
<evidence type="ECO:0000256" key="4">
    <source>
        <dbReference type="ARBA" id="ARBA00006335"/>
    </source>
</evidence>
<evidence type="ECO:0000256" key="10">
    <source>
        <dbReference type="SAM" id="Phobius"/>
    </source>
</evidence>
<evidence type="ECO:0000256" key="2">
    <source>
        <dbReference type="ARBA" id="ARBA00004760"/>
    </source>
</evidence>
<comment type="pathway">
    <text evidence="3">Sphingolipid metabolism.</text>
</comment>
<evidence type="ECO:0000256" key="6">
    <source>
        <dbReference type="ARBA" id="ARBA00022801"/>
    </source>
</evidence>
<dbReference type="OrthoDB" id="387657at2759"/>
<gene>
    <name evidence="12" type="ORF">J8A68_004877</name>
</gene>
<reference evidence="12 13" key="1">
    <citation type="journal article" date="2021" name="DNA Res.">
        <title>Genome analysis of Candida subhashii reveals its hybrid nature and dual mitochondrial genome conformations.</title>
        <authorList>
            <person name="Mixao V."/>
            <person name="Hegedusova E."/>
            <person name="Saus E."/>
            <person name="Pryszcz L.P."/>
            <person name="Cillingova A."/>
            <person name="Nosek J."/>
            <person name="Gabaldon T."/>
        </authorList>
    </citation>
    <scope>NUCLEOTIDE SEQUENCE [LARGE SCALE GENOMIC DNA]</scope>
    <source>
        <strain evidence="12 13">CBS 10753</strain>
    </source>
</reference>
<protein>
    <submittedName>
        <fullName evidence="12">ISC1</fullName>
    </submittedName>
</protein>
<dbReference type="EMBL" id="JAGSYN010000216">
    <property type="protein sequence ID" value="KAG7661609.1"/>
    <property type="molecule type" value="Genomic_DNA"/>
</dbReference>
<dbReference type="InterPro" id="IPR005135">
    <property type="entry name" value="Endo/exonuclease/phosphatase"/>
</dbReference>
<comment type="caution">
    <text evidence="12">The sequence shown here is derived from an EMBL/GenBank/DDBJ whole genome shotgun (WGS) entry which is preliminary data.</text>
</comment>
<keyword evidence="6" id="KW-0378">Hydrolase</keyword>
<dbReference type="RefSeq" id="XP_049261842.1">
    <property type="nucleotide sequence ID" value="XM_049408882.1"/>
</dbReference>
<feature type="transmembrane region" description="Helical" evidence="10">
    <location>
        <begin position="362"/>
        <end position="382"/>
    </location>
</feature>
<comment type="subcellular location">
    <subcellularLocation>
        <location evidence="1">Membrane</location>
    </subcellularLocation>
</comment>
<feature type="domain" description="Endonuclease/exonuclease/phosphatase" evidence="11">
    <location>
        <begin position="23"/>
        <end position="303"/>
    </location>
</feature>
<dbReference type="InterPro" id="IPR038772">
    <property type="entry name" value="Sph/SMPD2-like"/>
</dbReference>
<keyword evidence="8" id="KW-0443">Lipid metabolism</keyword>
<name>A0A8J5UWH8_9ASCO</name>
<dbReference type="FunFam" id="3.60.10.10:FF:000073">
    <property type="entry name" value="Inositol phosphosphingolipid phospholipase"/>
    <property type="match status" value="1"/>
</dbReference>
<evidence type="ECO:0000256" key="5">
    <source>
        <dbReference type="ARBA" id="ARBA00022723"/>
    </source>
</evidence>